<dbReference type="InterPro" id="IPR044876">
    <property type="entry name" value="HRDC_dom_sf"/>
</dbReference>
<keyword evidence="2 6" id="KW-0819">tRNA processing</keyword>
<dbReference type="SMART" id="SM00474">
    <property type="entry name" value="35EXOc"/>
    <property type="match status" value="1"/>
</dbReference>
<evidence type="ECO:0000256" key="1">
    <source>
        <dbReference type="ARBA" id="ARBA00022490"/>
    </source>
</evidence>
<dbReference type="GO" id="GO:0000166">
    <property type="term" value="F:nucleotide binding"/>
    <property type="evidence" value="ECO:0007669"/>
    <property type="project" value="InterPro"/>
</dbReference>
<dbReference type="GO" id="GO:0008408">
    <property type="term" value="F:3'-5' exonuclease activity"/>
    <property type="evidence" value="ECO:0007669"/>
    <property type="project" value="InterPro"/>
</dbReference>
<dbReference type="GO" id="GO:0003676">
    <property type="term" value="F:nucleic acid binding"/>
    <property type="evidence" value="ECO:0007669"/>
    <property type="project" value="InterPro"/>
</dbReference>
<dbReference type="InterPro" id="IPR036397">
    <property type="entry name" value="RNaseH_sf"/>
</dbReference>
<dbReference type="Gene3D" id="1.10.150.80">
    <property type="entry name" value="HRDC domain"/>
    <property type="match status" value="2"/>
</dbReference>
<feature type="domain" description="HRDC" evidence="7">
    <location>
        <begin position="221"/>
        <end position="300"/>
    </location>
</feature>
<keyword evidence="4 6" id="KW-0378">Hydrolase</keyword>
<comment type="function">
    <text evidence="6">Exonuclease involved in the 3' processing of various precursor tRNAs. Initiates hydrolysis at the 3'-terminus of an RNA molecule and releases 5'-mononucleotides.</text>
</comment>
<comment type="cofactor">
    <cofactor evidence="6">
        <name>a divalent metal cation</name>
        <dbReference type="ChEBI" id="CHEBI:60240"/>
    </cofactor>
</comment>
<keyword evidence="9" id="KW-1185">Reference proteome</keyword>
<reference evidence="9" key="1">
    <citation type="submission" date="2017-01" db="EMBL/GenBank/DDBJ databases">
        <authorList>
            <person name="Varghese N."/>
            <person name="Submissions S."/>
        </authorList>
    </citation>
    <scope>NUCLEOTIDE SEQUENCE [LARGE SCALE GENOMIC DNA]</scope>
    <source>
        <strain evidence="9">DSM 24913</strain>
    </source>
</reference>
<dbReference type="Pfam" id="PF01612">
    <property type="entry name" value="DNA_pol_A_exo1"/>
    <property type="match status" value="1"/>
</dbReference>
<dbReference type="PROSITE" id="PS50967">
    <property type="entry name" value="HRDC"/>
    <property type="match status" value="1"/>
</dbReference>
<evidence type="ECO:0000259" key="7">
    <source>
        <dbReference type="PROSITE" id="PS50967"/>
    </source>
</evidence>
<keyword evidence="5 6" id="KW-0269">Exonuclease</keyword>
<dbReference type="Pfam" id="PF00570">
    <property type="entry name" value="HRDC"/>
    <property type="match status" value="1"/>
</dbReference>
<proteinExistence type="inferred from homology"/>
<dbReference type="STRING" id="484498.SAMN05421686_103303"/>
<dbReference type="InterPro" id="IPR051086">
    <property type="entry name" value="RNase_D-like"/>
</dbReference>
<dbReference type="GO" id="GO:0042780">
    <property type="term" value="P:tRNA 3'-end processing"/>
    <property type="evidence" value="ECO:0007669"/>
    <property type="project" value="UniProtKB-UniRule"/>
</dbReference>
<gene>
    <name evidence="6" type="primary">rnd</name>
    <name evidence="8" type="ORF">SAMN05421686_103303</name>
</gene>
<evidence type="ECO:0000256" key="6">
    <source>
        <dbReference type="HAMAP-Rule" id="MF_01899"/>
    </source>
</evidence>
<accession>A0A1N7L5S1</accession>
<dbReference type="RefSeq" id="WP_084188707.1">
    <property type="nucleotide sequence ID" value="NZ_FTOH01000003.1"/>
</dbReference>
<evidence type="ECO:0000256" key="5">
    <source>
        <dbReference type="ARBA" id="ARBA00022839"/>
    </source>
</evidence>
<dbReference type="EMBL" id="FTOH01000003">
    <property type="protein sequence ID" value="SIS69141.1"/>
    <property type="molecule type" value="Genomic_DNA"/>
</dbReference>
<comment type="catalytic activity">
    <reaction evidence="6">
        <text>Exonucleolytic cleavage that removes extra residues from the 3'-terminus of tRNA to produce 5'-mononucleotides.</text>
        <dbReference type="EC" id="3.1.13.5"/>
    </reaction>
</comment>
<keyword evidence="3 6" id="KW-0540">Nuclease</keyword>
<dbReference type="AlphaFoldDB" id="A0A1N7L5S1"/>
<dbReference type="InterPro" id="IPR012337">
    <property type="entry name" value="RNaseH-like_sf"/>
</dbReference>
<dbReference type="GO" id="GO:0033890">
    <property type="term" value="F:ribonuclease D activity"/>
    <property type="evidence" value="ECO:0007669"/>
    <property type="project" value="UniProtKB-UniRule"/>
</dbReference>
<dbReference type="CDD" id="cd06142">
    <property type="entry name" value="RNaseD_exo"/>
    <property type="match status" value="1"/>
</dbReference>
<dbReference type="InterPro" id="IPR002121">
    <property type="entry name" value="HRDC_dom"/>
</dbReference>
<keyword evidence="1 6" id="KW-0963">Cytoplasm</keyword>
<dbReference type="Gene3D" id="3.30.420.10">
    <property type="entry name" value="Ribonuclease H-like superfamily/Ribonuclease H"/>
    <property type="match status" value="1"/>
</dbReference>
<evidence type="ECO:0000256" key="3">
    <source>
        <dbReference type="ARBA" id="ARBA00022722"/>
    </source>
</evidence>
<evidence type="ECO:0000313" key="9">
    <source>
        <dbReference type="Proteomes" id="UP000185639"/>
    </source>
</evidence>
<organism evidence="8 9">
    <name type="scientific">Thalassolituus maritimus</name>
    <dbReference type="NCBI Taxonomy" id="484498"/>
    <lineage>
        <taxon>Bacteria</taxon>
        <taxon>Pseudomonadati</taxon>
        <taxon>Pseudomonadota</taxon>
        <taxon>Gammaproteobacteria</taxon>
        <taxon>Oceanospirillales</taxon>
        <taxon>Oceanospirillaceae</taxon>
        <taxon>Thalassolituus</taxon>
    </lineage>
</organism>
<dbReference type="SUPFAM" id="SSF47819">
    <property type="entry name" value="HRDC-like"/>
    <property type="match status" value="2"/>
</dbReference>
<sequence length="380" mass="43086">MTEPRVQTEVPVPEWIATDQQLNDACIRWSSADFLAVDTEFVRTSTFYPKPGLIQVADKHACALIDPLAINDWSKFKALMQSPDVVKVFHSCAEDLEVCKRIFDAVPSPLFDTQIAMALSGYGGSVGFQRAVSELLDLDIPKEATRTDWLQRPLTPVQMEYATADVFYLFQIYPRLKQKLESLGREAWVEEECERLVVAASQPDTDFSGAFQRVKSGWKLRPQEQSILQQLAVWREEEARARDVPRNKVADDPALWNLSRFKARNRDQLFKAGLRANIIKECGKQVLQIIQQAQANDSDEWPELLQRPLSVDDGNLMKLLKKGVIKKAESLNIPPEVLANKKALEALMRAPDNELPPILLGWRKSEIGDALLAHLKEIRQ</sequence>
<protein>
    <recommendedName>
        <fullName evidence="6">Ribonuclease D</fullName>
        <shortName evidence="6">RNase D</shortName>
        <ecNumber evidence="6">3.1.13.5</ecNumber>
    </recommendedName>
</protein>
<dbReference type="Proteomes" id="UP000185639">
    <property type="component" value="Unassembled WGS sequence"/>
</dbReference>
<dbReference type="GO" id="GO:0005737">
    <property type="term" value="C:cytoplasm"/>
    <property type="evidence" value="ECO:0007669"/>
    <property type="project" value="UniProtKB-SubCell"/>
</dbReference>
<comment type="similarity">
    <text evidence="6">Belongs to the RNase D family.</text>
</comment>
<dbReference type="NCBIfam" id="TIGR01388">
    <property type="entry name" value="rnd"/>
    <property type="match status" value="1"/>
</dbReference>
<dbReference type="PANTHER" id="PTHR47649:SF1">
    <property type="entry name" value="RIBONUCLEASE D"/>
    <property type="match status" value="1"/>
</dbReference>
<evidence type="ECO:0000256" key="2">
    <source>
        <dbReference type="ARBA" id="ARBA00022694"/>
    </source>
</evidence>
<dbReference type="EC" id="3.1.13.5" evidence="6"/>
<dbReference type="PANTHER" id="PTHR47649">
    <property type="entry name" value="RIBONUCLEASE D"/>
    <property type="match status" value="1"/>
</dbReference>
<dbReference type="InterPro" id="IPR010997">
    <property type="entry name" value="HRDC-like_sf"/>
</dbReference>
<dbReference type="SUPFAM" id="SSF53098">
    <property type="entry name" value="Ribonuclease H-like"/>
    <property type="match status" value="1"/>
</dbReference>
<dbReference type="InterPro" id="IPR006292">
    <property type="entry name" value="RNase_D"/>
</dbReference>
<dbReference type="HAMAP" id="MF_01899">
    <property type="entry name" value="RNase_D"/>
    <property type="match status" value="1"/>
</dbReference>
<dbReference type="OrthoDB" id="9800549at2"/>
<dbReference type="SMART" id="SM00341">
    <property type="entry name" value="HRDC"/>
    <property type="match status" value="1"/>
</dbReference>
<evidence type="ECO:0000256" key="4">
    <source>
        <dbReference type="ARBA" id="ARBA00022801"/>
    </source>
</evidence>
<evidence type="ECO:0000313" key="8">
    <source>
        <dbReference type="EMBL" id="SIS69141.1"/>
    </source>
</evidence>
<comment type="subcellular location">
    <subcellularLocation>
        <location evidence="6">Cytoplasm</location>
    </subcellularLocation>
</comment>
<name>A0A1N7L5S1_9GAMM</name>
<dbReference type="InterPro" id="IPR002562">
    <property type="entry name" value="3'-5'_exonuclease_dom"/>
</dbReference>